<name>A0A3A8AZY2_9RHOB</name>
<organism evidence="2 3">
    <name type="scientific">Roseovarius spongiae</name>
    <dbReference type="NCBI Taxonomy" id="2320272"/>
    <lineage>
        <taxon>Bacteria</taxon>
        <taxon>Pseudomonadati</taxon>
        <taxon>Pseudomonadota</taxon>
        <taxon>Alphaproteobacteria</taxon>
        <taxon>Rhodobacterales</taxon>
        <taxon>Roseobacteraceae</taxon>
        <taxon>Roseovarius</taxon>
    </lineage>
</organism>
<sequence length="82" mass="9192">MMDDADKVWSRDEVASPCVRICVVHPEARICIGCHRTPEEIAGWSKMSDADRARINAELPGRSGRLRKRRGGRSARMADRDG</sequence>
<feature type="compositionally biased region" description="Basic residues" evidence="1">
    <location>
        <begin position="64"/>
        <end position="73"/>
    </location>
</feature>
<evidence type="ECO:0000256" key="1">
    <source>
        <dbReference type="SAM" id="MobiDB-lite"/>
    </source>
</evidence>
<dbReference type="Pfam" id="PF06945">
    <property type="entry name" value="DUF1289"/>
    <property type="match status" value="1"/>
</dbReference>
<gene>
    <name evidence="2" type="ORF">D6850_03655</name>
</gene>
<evidence type="ECO:0000313" key="3">
    <source>
        <dbReference type="Proteomes" id="UP000281128"/>
    </source>
</evidence>
<dbReference type="PANTHER" id="PTHR35175:SF2">
    <property type="entry name" value="DUF1289 DOMAIN-CONTAINING PROTEIN"/>
    <property type="match status" value="1"/>
</dbReference>
<reference evidence="2 3" key="1">
    <citation type="submission" date="2018-09" db="EMBL/GenBank/DDBJ databases">
        <title>Roseovarius spongiae sp. nov., isolated from a marine sponge.</title>
        <authorList>
            <person name="Zhuang L."/>
            <person name="Luo L."/>
        </authorList>
    </citation>
    <scope>NUCLEOTIDE SEQUENCE [LARGE SCALE GENOMIC DNA]</scope>
    <source>
        <strain evidence="2 3">HN-E21</strain>
    </source>
</reference>
<dbReference type="AlphaFoldDB" id="A0A3A8AZY2"/>
<protein>
    <submittedName>
        <fullName evidence="2">DUF1289 domain-containing protein</fullName>
    </submittedName>
</protein>
<feature type="region of interest" description="Disordered" evidence="1">
    <location>
        <begin position="55"/>
        <end position="82"/>
    </location>
</feature>
<evidence type="ECO:0000313" key="2">
    <source>
        <dbReference type="EMBL" id="RKF16650.1"/>
    </source>
</evidence>
<dbReference type="InterPro" id="IPR010710">
    <property type="entry name" value="DUF1289"/>
</dbReference>
<accession>A0A3A8AZY2</accession>
<dbReference type="Proteomes" id="UP000281128">
    <property type="component" value="Unassembled WGS sequence"/>
</dbReference>
<dbReference type="PANTHER" id="PTHR35175">
    <property type="entry name" value="DUF1289 DOMAIN-CONTAINING PROTEIN"/>
    <property type="match status" value="1"/>
</dbReference>
<dbReference type="OrthoDB" id="9811423at2"/>
<proteinExistence type="predicted"/>
<comment type="caution">
    <text evidence="2">The sequence shown here is derived from an EMBL/GenBank/DDBJ whole genome shotgun (WGS) entry which is preliminary data.</text>
</comment>
<dbReference type="EMBL" id="RAPE01000001">
    <property type="protein sequence ID" value="RKF16650.1"/>
    <property type="molecule type" value="Genomic_DNA"/>
</dbReference>
<keyword evidence="3" id="KW-1185">Reference proteome</keyword>